<feature type="domain" description="Gamma-glutamylcyclotransferase AIG2-like" evidence="5">
    <location>
        <begin position="119"/>
        <end position="219"/>
    </location>
</feature>
<dbReference type="Pfam" id="PF06094">
    <property type="entry name" value="GGACT"/>
    <property type="match status" value="1"/>
</dbReference>
<dbReference type="InterPro" id="IPR036568">
    <property type="entry name" value="GGCT-like_sf"/>
</dbReference>
<dbReference type="Gene3D" id="3.10.490.10">
    <property type="entry name" value="Gamma-glutamyl cyclotransferase-like"/>
    <property type="match status" value="1"/>
</dbReference>
<dbReference type="EMBL" id="CAJPDT010000098">
    <property type="protein sequence ID" value="CAF9937283.1"/>
    <property type="molecule type" value="Genomic_DNA"/>
</dbReference>
<feature type="compositionally biased region" description="Acidic residues" evidence="4">
    <location>
        <begin position="42"/>
        <end position="52"/>
    </location>
</feature>
<evidence type="ECO:0000256" key="2">
    <source>
        <dbReference type="ARBA" id="ARBA00022679"/>
    </source>
</evidence>
<evidence type="ECO:0000259" key="5">
    <source>
        <dbReference type="Pfam" id="PF06094"/>
    </source>
</evidence>
<protein>
    <recommendedName>
        <fullName evidence="3">Putative gamma-glutamylcyclotransferase</fullName>
    </recommendedName>
</protein>
<dbReference type="CDD" id="cd06661">
    <property type="entry name" value="GGCT_like"/>
    <property type="match status" value="1"/>
</dbReference>
<dbReference type="GO" id="GO:0016740">
    <property type="term" value="F:transferase activity"/>
    <property type="evidence" value="ECO:0007669"/>
    <property type="project" value="UniProtKB-KW"/>
</dbReference>
<keyword evidence="7" id="KW-1185">Reference proteome</keyword>
<dbReference type="PANTHER" id="PTHR31544:SF4">
    <property type="entry name" value="GAMMA-GLUTAMYLCYCLOTRANSFERASE-RELATED"/>
    <property type="match status" value="1"/>
</dbReference>
<dbReference type="AlphaFoldDB" id="A0A8H3IXR9"/>
<proteinExistence type="inferred from homology"/>
<dbReference type="PANTHER" id="PTHR31544">
    <property type="entry name" value="AIG2-LIKE PROTEIN D"/>
    <property type="match status" value="1"/>
</dbReference>
<dbReference type="InterPro" id="IPR009288">
    <property type="entry name" value="AIG2-like_dom"/>
</dbReference>
<dbReference type="SUPFAM" id="SSF110857">
    <property type="entry name" value="Gamma-glutamyl cyclotransferase-like"/>
    <property type="match status" value="1"/>
</dbReference>
<comment type="similarity">
    <text evidence="1">Belongs to the gamma-glutamylcyclotransferase family.</text>
</comment>
<accession>A0A8H3IXR9</accession>
<evidence type="ECO:0000256" key="3">
    <source>
        <dbReference type="ARBA" id="ARBA00030602"/>
    </source>
</evidence>
<dbReference type="InterPro" id="IPR045038">
    <property type="entry name" value="AIG2-like"/>
</dbReference>
<dbReference type="OrthoDB" id="3262926at2759"/>
<dbReference type="Proteomes" id="UP000664534">
    <property type="component" value="Unassembled WGS sequence"/>
</dbReference>
<evidence type="ECO:0000313" key="6">
    <source>
        <dbReference type="EMBL" id="CAF9937283.1"/>
    </source>
</evidence>
<keyword evidence="2" id="KW-0808">Transferase</keyword>
<evidence type="ECO:0000256" key="1">
    <source>
        <dbReference type="ARBA" id="ARBA00008861"/>
    </source>
</evidence>
<comment type="caution">
    <text evidence="6">The sequence shown here is derived from an EMBL/GenBank/DDBJ whole genome shotgun (WGS) entry which is preliminary data.</text>
</comment>
<gene>
    <name evidence="6" type="ORF">IMSHALPRED_011087</name>
</gene>
<organism evidence="6 7">
    <name type="scientific">Imshaugia aleurites</name>
    <dbReference type="NCBI Taxonomy" id="172621"/>
    <lineage>
        <taxon>Eukaryota</taxon>
        <taxon>Fungi</taxon>
        <taxon>Dikarya</taxon>
        <taxon>Ascomycota</taxon>
        <taxon>Pezizomycotina</taxon>
        <taxon>Lecanoromycetes</taxon>
        <taxon>OSLEUM clade</taxon>
        <taxon>Lecanoromycetidae</taxon>
        <taxon>Lecanorales</taxon>
        <taxon>Lecanorineae</taxon>
        <taxon>Parmeliaceae</taxon>
        <taxon>Imshaugia</taxon>
    </lineage>
</organism>
<feature type="region of interest" description="Disordered" evidence="4">
    <location>
        <begin position="26"/>
        <end position="57"/>
    </location>
</feature>
<sequence length="233" mass="25828">MSPKTCYLAYLNDDLTTPAHIQEIAHLPSPPSLRTSERQPCSDDEDDGYESETGDRASAIQPYDEACCVIDLDAKIALEQWARIEPRKVLKVIGPLIDTASPPAPASTARALRDYPVPFFFYGTLADPAFLAEKLGLEELPVMRRGMVESYRIKMWGGYKALVGGQGLGEVLEGWVYMVRNREEVEKLAVWEGENYEVDVCDILVGSAERLLGNVFVFCGGVHELRDVEKGDG</sequence>
<evidence type="ECO:0000256" key="4">
    <source>
        <dbReference type="SAM" id="MobiDB-lite"/>
    </source>
</evidence>
<reference evidence="6" key="1">
    <citation type="submission" date="2021-03" db="EMBL/GenBank/DDBJ databases">
        <authorList>
            <person name="Tagirdzhanova G."/>
        </authorList>
    </citation>
    <scope>NUCLEOTIDE SEQUENCE</scope>
</reference>
<evidence type="ECO:0000313" key="7">
    <source>
        <dbReference type="Proteomes" id="UP000664534"/>
    </source>
</evidence>
<dbReference type="InterPro" id="IPR013024">
    <property type="entry name" value="GGCT-like"/>
</dbReference>
<name>A0A8H3IXR9_9LECA</name>